<evidence type="ECO:0000256" key="1">
    <source>
        <dbReference type="ARBA" id="ARBA00008857"/>
    </source>
</evidence>
<dbReference type="Proteomes" id="UP000596063">
    <property type="component" value="Chromosome"/>
</dbReference>
<dbReference type="Gene3D" id="3.30.160.390">
    <property type="entry name" value="Integrase, DNA-binding domain"/>
    <property type="match status" value="1"/>
</dbReference>
<dbReference type="InterPro" id="IPR002104">
    <property type="entry name" value="Integrase_catalytic"/>
</dbReference>
<dbReference type="InterPro" id="IPR050808">
    <property type="entry name" value="Phage_Integrase"/>
</dbReference>
<evidence type="ECO:0000313" key="8">
    <source>
        <dbReference type="EMBL" id="QQD19688.1"/>
    </source>
</evidence>
<dbReference type="InterPro" id="IPR044068">
    <property type="entry name" value="CB"/>
</dbReference>
<dbReference type="RefSeq" id="WP_198571172.1">
    <property type="nucleotide sequence ID" value="NZ_CP066167.1"/>
</dbReference>
<dbReference type="PROSITE" id="PS51898">
    <property type="entry name" value="TYR_RECOMBINASE"/>
    <property type="match status" value="1"/>
</dbReference>
<evidence type="ECO:0000256" key="2">
    <source>
        <dbReference type="ARBA" id="ARBA00022908"/>
    </source>
</evidence>
<evidence type="ECO:0000256" key="3">
    <source>
        <dbReference type="ARBA" id="ARBA00023125"/>
    </source>
</evidence>
<dbReference type="Pfam" id="PF13356">
    <property type="entry name" value="Arm-DNA-bind_3"/>
    <property type="match status" value="1"/>
</dbReference>
<dbReference type="Pfam" id="PF22022">
    <property type="entry name" value="Phage_int_M"/>
    <property type="match status" value="1"/>
</dbReference>
<evidence type="ECO:0000256" key="5">
    <source>
        <dbReference type="PROSITE-ProRule" id="PRU01248"/>
    </source>
</evidence>
<keyword evidence="9" id="KW-1185">Reference proteome</keyword>
<evidence type="ECO:0000259" key="7">
    <source>
        <dbReference type="PROSITE" id="PS51900"/>
    </source>
</evidence>
<evidence type="ECO:0000313" key="9">
    <source>
        <dbReference type="Proteomes" id="UP000596063"/>
    </source>
</evidence>
<dbReference type="GO" id="GO:0003677">
    <property type="term" value="F:DNA binding"/>
    <property type="evidence" value="ECO:0007669"/>
    <property type="project" value="UniProtKB-UniRule"/>
</dbReference>
<dbReference type="InterPro" id="IPR053876">
    <property type="entry name" value="Phage_int_M"/>
</dbReference>
<dbReference type="SUPFAM" id="SSF56349">
    <property type="entry name" value="DNA breaking-rejoining enzymes"/>
    <property type="match status" value="1"/>
</dbReference>
<evidence type="ECO:0000256" key="4">
    <source>
        <dbReference type="ARBA" id="ARBA00023172"/>
    </source>
</evidence>
<dbReference type="Gene3D" id="1.10.150.130">
    <property type="match status" value="1"/>
</dbReference>
<dbReference type="PANTHER" id="PTHR30629">
    <property type="entry name" value="PROPHAGE INTEGRASE"/>
    <property type="match status" value="1"/>
</dbReference>
<keyword evidence="4" id="KW-0233">DNA recombination</keyword>
<dbReference type="EMBL" id="CP066167">
    <property type="protein sequence ID" value="QQD19688.1"/>
    <property type="molecule type" value="Genomic_DNA"/>
</dbReference>
<name>A0A7T4URW3_9GAMM</name>
<dbReference type="KEGG" id="snan:I6N98_07550"/>
<accession>A0A7T4URW3</accession>
<dbReference type="AlphaFoldDB" id="A0A7T4URW3"/>
<comment type="similarity">
    <text evidence="1">Belongs to the 'phage' integrase family.</text>
</comment>
<gene>
    <name evidence="8" type="ORF">I6N98_07550</name>
</gene>
<dbReference type="InterPro" id="IPR013762">
    <property type="entry name" value="Integrase-like_cat_sf"/>
</dbReference>
<dbReference type="InterPro" id="IPR025166">
    <property type="entry name" value="Integrase_DNA_bind_dom"/>
</dbReference>
<dbReference type="InterPro" id="IPR011010">
    <property type="entry name" value="DNA_brk_join_enz"/>
</dbReference>
<dbReference type="Pfam" id="PF00589">
    <property type="entry name" value="Phage_integrase"/>
    <property type="match status" value="1"/>
</dbReference>
<dbReference type="CDD" id="cd00801">
    <property type="entry name" value="INT_P4_C"/>
    <property type="match status" value="1"/>
</dbReference>
<feature type="domain" description="Tyr recombinase" evidence="6">
    <location>
        <begin position="202"/>
        <end position="391"/>
    </location>
</feature>
<dbReference type="PANTHER" id="PTHR30629:SF2">
    <property type="entry name" value="PROPHAGE INTEGRASE INTS-RELATED"/>
    <property type="match status" value="1"/>
</dbReference>
<protein>
    <submittedName>
        <fullName evidence="8">Tyrosine-type recombinase/integrase</fullName>
    </submittedName>
</protein>
<keyword evidence="3 5" id="KW-0238">DNA-binding</keyword>
<proteinExistence type="inferred from homology"/>
<feature type="domain" description="Core-binding (CB)" evidence="7">
    <location>
        <begin position="90"/>
        <end position="176"/>
    </location>
</feature>
<dbReference type="GO" id="GO:0015074">
    <property type="term" value="P:DNA integration"/>
    <property type="evidence" value="ECO:0007669"/>
    <property type="project" value="UniProtKB-KW"/>
</dbReference>
<keyword evidence="2" id="KW-0229">DNA integration</keyword>
<dbReference type="PROSITE" id="PS51900">
    <property type="entry name" value="CB"/>
    <property type="match status" value="1"/>
</dbReference>
<evidence type="ECO:0000259" key="6">
    <source>
        <dbReference type="PROSITE" id="PS51898"/>
    </source>
</evidence>
<dbReference type="Gene3D" id="1.10.443.10">
    <property type="entry name" value="Intergrase catalytic core"/>
    <property type="match status" value="1"/>
</dbReference>
<organism evidence="8 9">
    <name type="scientific">Spongiibacter nanhainus</name>
    <dbReference type="NCBI Taxonomy" id="2794344"/>
    <lineage>
        <taxon>Bacteria</taxon>
        <taxon>Pseudomonadati</taxon>
        <taxon>Pseudomonadota</taxon>
        <taxon>Gammaproteobacteria</taxon>
        <taxon>Cellvibrionales</taxon>
        <taxon>Spongiibacteraceae</taxon>
        <taxon>Spongiibacter</taxon>
    </lineage>
</organism>
<sequence>MPLTATSVKNAKSKDSDYKLFDQGGLHLIVRKSGTKTWKYGYRLNGKQGTFTIGTYPETSLQEAREAHLQARKLVSQGQNPTDAKRFEEAKKAAQDMRFSDYCKDWIAKQNYAVTTLHDLEQRLEKNIYPALDKRSVDSFTTRELLEILTPIAKRGAKETAKRMAGIMRQVFNDLLLLGMIDNNPAQGLAELLPKPDHRQKTNFGHITAEEDFKNLLTQIHSPSARQSPFTTAALKLMPLLFLRPYNIRFMKWEYIDFKANMLTIPGSEMKSNKELKVPLATQAIAVLEEVKKLGAQSSYVFVTSHGHGKPMSENTTTAAIKRLINPKTGQPFGTGFMTSHGFRHTASTFLNEMGYSPDAVELQLAHVNKDRVRATYNKAQLMDERIRMMQEWADYLDKLRTSPDCP</sequence>
<dbReference type="InterPro" id="IPR010998">
    <property type="entry name" value="Integrase_recombinase_N"/>
</dbReference>
<reference evidence="8 9" key="1">
    <citation type="submission" date="2020-12" db="EMBL/GenBank/DDBJ databases">
        <authorList>
            <person name="Shan Y."/>
        </authorList>
    </citation>
    <scope>NUCLEOTIDE SEQUENCE [LARGE SCALE GENOMIC DNA]</scope>
    <source>
        <strain evidence="9">csc3.9</strain>
    </source>
</reference>
<dbReference type="InterPro" id="IPR038488">
    <property type="entry name" value="Integrase_DNA-bd_sf"/>
</dbReference>
<dbReference type="GO" id="GO:0006310">
    <property type="term" value="P:DNA recombination"/>
    <property type="evidence" value="ECO:0007669"/>
    <property type="project" value="UniProtKB-KW"/>
</dbReference>